<dbReference type="GO" id="GO:0003677">
    <property type="term" value="F:DNA binding"/>
    <property type="evidence" value="ECO:0007669"/>
    <property type="project" value="UniProtKB-KW"/>
</dbReference>
<dbReference type="PANTHER" id="PTHR30349:SF64">
    <property type="entry name" value="PROPHAGE INTEGRASE INTD-RELATED"/>
    <property type="match status" value="1"/>
</dbReference>
<dbReference type="EMBL" id="JABFEE010000001">
    <property type="protein sequence ID" value="MBA1834131.1"/>
    <property type="molecule type" value="Genomic_DNA"/>
</dbReference>
<dbReference type="Gene3D" id="1.10.150.130">
    <property type="match status" value="1"/>
</dbReference>
<dbReference type="GO" id="GO:0015074">
    <property type="term" value="P:DNA integration"/>
    <property type="evidence" value="ECO:0007669"/>
    <property type="project" value="InterPro"/>
</dbReference>
<dbReference type="PANTHER" id="PTHR30349">
    <property type="entry name" value="PHAGE INTEGRASE-RELATED"/>
    <property type="match status" value="1"/>
</dbReference>
<comment type="similarity">
    <text evidence="1">Belongs to the 'phage' integrase family.</text>
</comment>
<evidence type="ECO:0000313" key="6">
    <source>
        <dbReference type="EMBL" id="MBA1834131.1"/>
    </source>
</evidence>
<keyword evidence="3" id="KW-0233">DNA recombination</keyword>
<evidence type="ECO:0000256" key="3">
    <source>
        <dbReference type="ARBA" id="ARBA00023172"/>
    </source>
</evidence>
<organism evidence="6 7">
    <name type="scientific">Corynebacterium wankanglinii</name>
    <dbReference type="NCBI Taxonomy" id="2735136"/>
    <lineage>
        <taxon>Bacteria</taxon>
        <taxon>Bacillati</taxon>
        <taxon>Actinomycetota</taxon>
        <taxon>Actinomycetes</taxon>
        <taxon>Mycobacteriales</taxon>
        <taxon>Corynebacteriaceae</taxon>
        <taxon>Corynebacterium</taxon>
    </lineage>
</organism>
<name>A0A838CFY3_9CORY</name>
<dbReference type="Gene3D" id="1.10.443.10">
    <property type="entry name" value="Intergrase catalytic core"/>
    <property type="match status" value="1"/>
</dbReference>
<evidence type="ECO:0000256" key="2">
    <source>
        <dbReference type="ARBA" id="ARBA00023125"/>
    </source>
</evidence>
<dbReference type="InterPro" id="IPR002104">
    <property type="entry name" value="Integrase_catalytic"/>
</dbReference>
<sequence length="406" mass="45801">MAYVRDLWTKKNPDKTSHKGRIRGSRWGKGKRWQAVWEENGREVTKSFDTWDAADAFCARVRVGQEQGTWITKDKRDVTLKDLWDPWIKSKGGRAKSTVDGYKSAWAHVEPVFGSTPVCELDGPTIVTWIDSLQSRRPNQKEAKPIGSSQKRKVGIVINALCQLAIKQKIIYDHPLETGDLVRQQKGRRRALRVAEVDRLIAAAPNDQAELFVRVLLMTALRPGEAKGLQVEDLEPRRRRLFVRRSMDQLGNAGDTKTHRERDVPIGGELLLDLEDACVGKAPTDPLLPDEHGKVWTTARWRRVWAKMCEDAGLEDVDTYTLKHTAVSMAIASGADVYAIQRMCGHATPATTLNIYGHLWDKGMDSIPTAMDSFIAEERALEAERAKRREHRTARRDGLRAVPDVG</sequence>
<dbReference type="CDD" id="cd01189">
    <property type="entry name" value="INT_ICEBs1_C_like"/>
    <property type="match status" value="1"/>
</dbReference>
<dbReference type="Proteomes" id="UP000581408">
    <property type="component" value="Unassembled WGS sequence"/>
</dbReference>
<dbReference type="InterPro" id="IPR011010">
    <property type="entry name" value="DNA_brk_join_enz"/>
</dbReference>
<evidence type="ECO:0000256" key="4">
    <source>
        <dbReference type="SAM" id="MobiDB-lite"/>
    </source>
</evidence>
<dbReference type="InterPro" id="IPR050090">
    <property type="entry name" value="Tyrosine_recombinase_XerCD"/>
</dbReference>
<reference evidence="6 7" key="1">
    <citation type="submission" date="2020-05" db="EMBL/GenBank/DDBJ databases">
        <title>Descriptions of Corynebacterium xxxx sp. nov., Corynebacterium yyyy sp. nov. and Corynebacterium zzzz sp. nov.</title>
        <authorList>
            <person name="Zhang G."/>
        </authorList>
    </citation>
    <scope>NUCLEOTIDE SEQUENCE [LARGE SCALE GENOMIC DNA]</scope>
    <source>
        <strain evidence="7">zg-915</strain>
    </source>
</reference>
<comment type="caution">
    <text evidence="6">The sequence shown here is derived from an EMBL/GenBank/DDBJ whole genome shotgun (WGS) entry which is preliminary data.</text>
</comment>
<dbReference type="InterPro" id="IPR013762">
    <property type="entry name" value="Integrase-like_cat_sf"/>
</dbReference>
<keyword evidence="2" id="KW-0238">DNA-binding</keyword>
<dbReference type="RefSeq" id="WP_181193740.1">
    <property type="nucleotide sequence ID" value="NZ_JABFEE010000001.1"/>
</dbReference>
<dbReference type="Pfam" id="PF00589">
    <property type="entry name" value="Phage_integrase"/>
    <property type="match status" value="1"/>
</dbReference>
<dbReference type="GO" id="GO:0006310">
    <property type="term" value="P:DNA recombination"/>
    <property type="evidence" value="ECO:0007669"/>
    <property type="project" value="UniProtKB-KW"/>
</dbReference>
<dbReference type="InterPro" id="IPR010998">
    <property type="entry name" value="Integrase_recombinase_N"/>
</dbReference>
<dbReference type="SUPFAM" id="SSF56349">
    <property type="entry name" value="DNA breaking-rejoining enzymes"/>
    <property type="match status" value="1"/>
</dbReference>
<evidence type="ECO:0000256" key="1">
    <source>
        <dbReference type="ARBA" id="ARBA00008857"/>
    </source>
</evidence>
<protein>
    <submittedName>
        <fullName evidence="6">Site-specific integrase</fullName>
    </submittedName>
</protein>
<dbReference type="AlphaFoldDB" id="A0A838CFY3"/>
<feature type="region of interest" description="Disordered" evidence="4">
    <location>
        <begin position="385"/>
        <end position="406"/>
    </location>
</feature>
<proteinExistence type="inferred from homology"/>
<accession>A0A838CFY3</accession>
<evidence type="ECO:0000259" key="5">
    <source>
        <dbReference type="PROSITE" id="PS51898"/>
    </source>
</evidence>
<dbReference type="PROSITE" id="PS51898">
    <property type="entry name" value="TYR_RECOMBINASE"/>
    <property type="match status" value="1"/>
</dbReference>
<evidence type="ECO:0000313" key="7">
    <source>
        <dbReference type="Proteomes" id="UP000581408"/>
    </source>
</evidence>
<gene>
    <name evidence="6" type="ORF">HMC16_00010</name>
</gene>
<feature type="domain" description="Tyr recombinase" evidence="5">
    <location>
        <begin position="187"/>
        <end position="372"/>
    </location>
</feature>